<accession>A0AAU7U5Z6</accession>
<reference evidence="2" key="1">
    <citation type="submission" date="2024-06" db="EMBL/GenBank/DDBJ databases">
        <title>Draft Genome Sequence of Deinococcus sonorensis Type Strain KR-87, a Biofilm Producing Representative of the Genus Deinococcus.</title>
        <authorList>
            <person name="Boren L.S."/>
            <person name="Grosso R.A."/>
            <person name="Hugenberg-Cox A.N."/>
            <person name="Hill J.T.E."/>
            <person name="Albert C.M."/>
            <person name="Tuohy J.M."/>
        </authorList>
    </citation>
    <scope>NUCLEOTIDE SEQUENCE</scope>
    <source>
        <strain evidence="2">KR-87</strain>
        <plasmid evidence="2">pDson01</plasmid>
    </source>
</reference>
<keyword evidence="2" id="KW-0614">Plasmid</keyword>
<dbReference type="RefSeq" id="WP_350241696.1">
    <property type="nucleotide sequence ID" value="NZ_CP158297.1"/>
</dbReference>
<dbReference type="KEGG" id="dsc:ABOD76_02180"/>
<dbReference type="AlphaFoldDB" id="A0AAU7U5Z6"/>
<feature type="chain" id="PRO_5043425739" evidence="1">
    <location>
        <begin position="23"/>
        <end position="214"/>
    </location>
</feature>
<geneLocation type="plasmid" evidence="2">
    <name>pDson01</name>
</geneLocation>
<keyword evidence="1" id="KW-0732">Signal</keyword>
<proteinExistence type="predicted"/>
<name>A0AAU7U5Z6_9DEIO</name>
<evidence type="ECO:0000313" key="2">
    <source>
        <dbReference type="EMBL" id="XBV83877.1"/>
    </source>
</evidence>
<sequence>MKRRSLARCAGAALLFSSGALALISAPTAAQLSQAATEGTQLASQREAGYPLRAYTLYAVQDTLKLEAKNGAVDAVTITTPYERTRYQAFISVLGEDPITPAVARQRAGLENGQIGIMVFAHGATPSDQKFLAGFTPASLKLGSQTLKPVRTERSGVSVSQYPKTVGEIGVRFVGTVTYVFQVPSGLTAGRGTVSLSDATGKSYVVPVDLTHYR</sequence>
<gene>
    <name evidence="2" type="ORF">ABOD76_02180</name>
</gene>
<dbReference type="EMBL" id="CP158297">
    <property type="protein sequence ID" value="XBV83877.1"/>
    <property type="molecule type" value="Genomic_DNA"/>
</dbReference>
<organism evidence="2">
    <name type="scientific">Deinococcus sonorensis KR-87</name>
    <dbReference type="NCBI Taxonomy" id="694439"/>
    <lineage>
        <taxon>Bacteria</taxon>
        <taxon>Thermotogati</taxon>
        <taxon>Deinococcota</taxon>
        <taxon>Deinococci</taxon>
        <taxon>Deinococcales</taxon>
        <taxon>Deinococcaceae</taxon>
        <taxon>Deinococcus</taxon>
    </lineage>
</organism>
<feature type="signal peptide" evidence="1">
    <location>
        <begin position="1"/>
        <end position="22"/>
    </location>
</feature>
<evidence type="ECO:0000256" key="1">
    <source>
        <dbReference type="SAM" id="SignalP"/>
    </source>
</evidence>
<protein>
    <submittedName>
        <fullName evidence="2">Uncharacterized protein</fullName>
    </submittedName>
</protein>